<dbReference type="AlphaFoldDB" id="A0A8D9BE98"/>
<dbReference type="EMBL" id="HBUF01622966">
    <property type="protein sequence ID" value="CAG6781442.1"/>
    <property type="molecule type" value="Transcribed_RNA"/>
</dbReference>
<dbReference type="EMBL" id="HBUF01622964">
    <property type="protein sequence ID" value="CAG6781435.1"/>
    <property type="molecule type" value="Transcribed_RNA"/>
</dbReference>
<proteinExistence type="predicted"/>
<name>A0A8D9BE98_9HEMI</name>
<dbReference type="EMBL" id="HBUF01622962">
    <property type="protein sequence ID" value="CAG6781429.1"/>
    <property type="molecule type" value="Transcribed_RNA"/>
</dbReference>
<dbReference type="EMBL" id="HBUF01622965">
    <property type="protein sequence ID" value="CAG6781438.1"/>
    <property type="molecule type" value="Transcribed_RNA"/>
</dbReference>
<reference evidence="1" key="1">
    <citation type="submission" date="2021-05" db="EMBL/GenBank/DDBJ databases">
        <authorList>
            <person name="Alioto T."/>
            <person name="Alioto T."/>
            <person name="Gomez Garrido J."/>
        </authorList>
    </citation>
    <scope>NUCLEOTIDE SEQUENCE</scope>
</reference>
<dbReference type="EMBL" id="HBUF01622963">
    <property type="protein sequence ID" value="CAG6781432.1"/>
    <property type="molecule type" value="Transcribed_RNA"/>
</dbReference>
<organism evidence="1">
    <name type="scientific">Cacopsylla melanoneura</name>
    <dbReference type="NCBI Taxonomy" id="428564"/>
    <lineage>
        <taxon>Eukaryota</taxon>
        <taxon>Metazoa</taxon>
        <taxon>Ecdysozoa</taxon>
        <taxon>Arthropoda</taxon>
        <taxon>Hexapoda</taxon>
        <taxon>Insecta</taxon>
        <taxon>Pterygota</taxon>
        <taxon>Neoptera</taxon>
        <taxon>Paraneoptera</taxon>
        <taxon>Hemiptera</taxon>
        <taxon>Sternorrhyncha</taxon>
        <taxon>Psylloidea</taxon>
        <taxon>Psyllidae</taxon>
        <taxon>Psyllinae</taxon>
        <taxon>Cacopsylla</taxon>
    </lineage>
</organism>
<protein>
    <submittedName>
        <fullName evidence="1">Uncharacterized protein</fullName>
    </submittedName>
</protein>
<sequence length="102" mass="11785">MGDDMQCVHDKMMVNIKILHEMEAGGIESHLQIPRIRNLPGLFERWLYRHVNQEKKYSIVCIMKEKSTSNLNVGVLKLAQCVRLFVAAKFKNSVSIFFFSAL</sequence>
<accession>A0A8D9BE98</accession>
<dbReference type="EMBL" id="HBUF01622967">
    <property type="protein sequence ID" value="CAG6781446.1"/>
    <property type="molecule type" value="Transcribed_RNA"/>
</dbReference>
<evidence type="ECO:0000313" key="1">
    <source>
        <dbReference type="EMBL" id="CAG6781435.1"/>
    </source>
</evidence>